<reference evidence="3 4" key="1">
    <citation type="submission" date="2016-10" db="EMBL/GenBank/DDBJ databases">
        <authorList>
            <person name="de Groot N.N."/>
        </authorList>
    </citation>
    <scope>NUCLEOTIDE SEQUENCE [LARGE SCALE GENOMIC DNA]</scope>
    <source>
        <strain evidence="3 4">DSM 43357</strain>
    </source>
</reference>
<dbReference type="OrthoDB" id="247580at2"/>
<dbReference type="EMBL" id="FOBF01000001">
    <property type="protein sequence ID" value="SEK26320.1"/>
    <property type="molecule type" value="Genomic_DNA"/>
</dbReference>
<evidence type="ECO:0000313" key="3">
    <source>
        <dbReference type="EMBL" id="SEK26320.1"/>
    </source>
</evidence>
<organism evidence="3 4">
    <name type="scientific">Nonomuraea pusilla</name>
    <dbReference type="NCBI Taxonomy" id="46177"/>
    <lineage>
        <taxon>Bacteria</taxon>
        <taxon>Bacillati</taxon>
        <taxon>Actinomycetota</taxon>
        <taxon>Actinomycetes</taxon>
        <taxon>Streptosporangiales</taxon>
        <taxon>Streptosporangiaceae</taxon>
        <taxon>Nonomuraea</taxon>
    </lineage>
</organism>
<proteinExistence type="predicted"/>
<feature type="chain" id="PRO_5038573707" description="Secreted protein" evidence="2">
    <location>
        <begin position="29"/>
        <end position="184"/>
    </location>
</feature>
<evidence type="ECO:0008006" key="5">
    <source>
        <dbReference type="Google" id="ProtNLM"/>
    </source>
</evidence>
<dbReference type="AlphaFoldDB" id="A0A1H7FQ86"/>
<dbReference type="Proteomes" id="UP000198953">
    <property type="component" value="Unassembled WGS sequence"/>
</dbReference>
<dbReference type="Gene3D" id="2.60.120.430">
    <property type="entry name" value="Galactose-binding lectin"/>
    <property type="match status" value="1"/>
</dbReference>
<dbReference type="RefSeq" id="WP_143078504.1">
    <property type="nucleotide sequence ID" value="NZ_FOBF01000001.1"/>
</dbReference>
<evidence type="ECO:0000313" key="4">
    <source>
        <dbReference type="Proteomes" id="UP000198953"/>
    </source>
</evidence>
<gene>
    <name evidence="3" type="ORF">SAMN05660976_00115</name>
</gene>
<evidence type="ECO:0000256" key="1">
    <source>
        <dbReference type="SAM" id="MobiDB-lite"/>
    </source>
</evidence>
<name>A0A1H7FQ86_9ACTN</name>
<feature type="signal peptide" evidence="2">
    <location>
        <begin position="1"/>
        <end position="28"/>
    </location>
</feature>
<accession>A0A1H7FQ86</accession>
<evidence type="ECO:0000256" key="2">
    <source>
        <dbReference type="SAM" id="SignalP"/>
    </source>
</evidence>
<feature type="region of interest" description="Disordered" evidence="1">
    <location>
        <begin position="159"/>
        <end position="184"/>
    </location>
</feature>
<dbReference type="STRING" id="46177.SAMN05660976_00115"/>
<keyword evidence="4" id="KW-1185">Reference proteome</keyword>
<keyword evidence="2" id="KW-0732">Signal</keyword>
<protein>
    <recommendedName>
        <fullName evidence="5">Secreted protein</fullName>
    </recommendedName>
</protein>
<sequence>MRIRPMAASLTLATAIVTPLAAVSPAQATAVPSMIYVSPDIGWRSYHFYVTDRQKLRFTYAGPGWSVDGDRYAPVGPRGYDAATDSRIWQGCKYKPDAPYGSLMYMTGREAKTLGETWTVRPAATGWMKFQLRINDGDNCLKDNSGYLRFRITVIEDGRRSDGGNGGAGRMEPGIRTATSGVMR</sequence>